<evidence type="ECO:0008006" key="8">
    <source>
        <dbReference type="Google" id="ProtNLM"/>
    </source>
</evidence>
<keyword evidence="7" id="KW-1185">Reference proteome</keyword>
<proteinExistence type="inferred from homology"/>
<evidence type="ECO:0000256" key="4">
    <source>
        <dbReference type="RuleBase" id="RU361169"/>
    </source>
</evidence>
<evidence type="ECO:0000256" key="5">
    <source>
        <dbReference type="SAM" id="SignalP"/>
    </source>
</evidence>
<keyword evidence="3 4" id="KW-0326">Glycosidase</keyword>
<reference evidence="6 7" key="1">
    <citation type="submission" date="2024-11" db="EMBL/GenBank/DDBJ databases">
        <title>Chromosome-level genome assembly of Eucalyptus globulus Labill. provides insights into its genome evolution.</title>
        <authorList>
            <person name="Li X."/>
        </authorList>
    </citation>
    <scope>NUCLEOTIDE SEQUENCE [LARGE SCALE GENOMIC DNA]</scope>
    <source>
        <strain evidence="6">CL2024</strain>
        <tissue evidence="6">Fresh tender leaves</tissue>
    </source>
</reference>
<evidence type="ECO:0000256" key="1">
    <source>
        <dbReference type="ARBA" id="ARBA00008834"/>
    </source>
</evidence>
<comment type="similarity">
    <text evidence="1 4">Belongs to the glycosyl hydrolase 28 family.</text>
</comment>
<dbReference type="EMBL" id="JBJKBG010000001">
    <property type="protein sequence ID" value="KAL3753051.1"/>
    <property type="molecule type" value="Genomic_DNA"/>
</dbReference>
<dbReference type="InterPro" id="IPR011050">
    <property type="entry name" value="Pectin_lyase_fold/virulence"/>
</dbReference>
<evidence type="ECO:0000313" key="7">
    <source>
        <dbReference type="Proteomes" id="UP001634007"/>
    </source>
</evidence>
<name>A0ABD3LTE5_EUCGL</name>
<comment type="caution">
    <text evidence="6">The sequence shown here is derived from an EMBL/GenBank/DDBJ whole genome shotgun (WGS) entry which is preliminary data.</text>
</comment>
<keyword evidence="2 4" id="KW-0378">Hydrolase</keyword>
<keyword evidence="5" id="KW-0732">Signal</keyword>
<evidence type="ECO:0000256" key="3">
    <source>
        <dbReference type="ARBA" id="ARBA00023295"/>
    </source>
</evidence>
<dbReference type="Proteomes" id="UP001634007">
    <property type="component" value="Unassembled WGS sequence"/>
</dbReference>
<dbReference type="GO" id="GO:0016798">
    <property type="term" value="F:hydrolase activity, acting on glycosyl bonds"/>
    <property type="evidence" value="ECO:0007669"/>
    <property type="project" value="UniProtKB-KW"/>
</dbReference>
<sequence length="385" mass="41681">MLILFHGALLLLLAPSNAVNTRGDSDGQCKHKLALDLDPRQHSVCITEFSAVGDGKTLNTVAFQNAIFYLKSFADNGGRQLYDPSYWDIVEPLPSYGRWIETPGRRYWSLINGYGLIWWDLFTTHSLNYSLPYLVEFVWAKHVAVSNITFLNAPAYYIHPVYCSDVHIQNVSITASPESPHTVGIVPDSSDNVCIEDCSISMGYDSISLKSGWDERAYLQSYSGAAVAFGSDMPGGISNVYVNRVSMYSSSSGYIEDITISDVDMDDVHMAFGAKGHFESHPDENFDPNALPVLRYITLQDVVGRSITVAGNFTGISESPFTSICLSNISLSINAGSLTSWIGSDVLGSSSSVLPKSCPELAGLSLNSSSACISSVTTIGNSAAL</sequence>
<feature type="signal peptide" evidence="5">
    <location>
        <begin position="1"/>
        <end position="18"/>
    </location>
</feature>
<dbReference type="Pfam" id="PF00295">
    <property type="entry name" value="Glyco_hydro_28"/>
    <property type="match status" value="1"/>
</dbReference>
<organism evidence="6 7">
    <name type="scientific">Eucalyptus globulus</name>
    <name type="common">Tasmanian blue gum</name>
    <dbReference type="NCBI Taxonomy" id="34317"/>
    <lineage>
        <taxon>Eukaryota</taxon>
        <taxon>Viridiplantae</taxon>
        <taxon>Streptophyta</taxon>
        <taxon>Embryophyta</taxon>
        <taxon>Tracheophyta</taxon>
        <taxon>Spermatophyta</taxon>
        <taxon>Magnoliopsida</taxon>
        <taxon>eudicotyledons</taxon>
        <taxon>Gunneridae</taxon>
        <taxon>Pentapetalae</taxon>
        <taxon>rosids</taxon>
        <taxon>malvids</taxon>
        <taxon>Myrtales</taxon>
        <taxon>Myrtaceae</taxon>
        <taxon>Myrtoideae</taxon>
        <taxon>Eucalypteae</taxon>
        <taxon>Eucalyptus</taxon>
    </lineage>
</organism>
<dbReference type="AlphaFoldDB" id="A0ABD3LTE5"/>
<dbReference type="InterPro" id="IPR012334">
    <property type="entry name" value="Pectin_lyas_fold"/>
</dbReference>
<accession>A0ABD3LTE5</accession>
<evidence type="ECO:0000313" key="6">
    <source>
        <dbReference type="EMBL" id="KAL3753051.1"/>
    </source>
</evidence>
<dbReference type="PANTHER" id="PTHR31339">
    <property type="entry name" value="PECTIN LYASE-RELATED"/>
    <property type="match status" value="1"/>
</dbReference>
<dbReference type="SUPFAM" id="SSF51126">
    <property type="entry name" value="Pectin lyase-like"/>
    <property type="match status" value="1"/>
</dbReference>
<dbReference type="InterPro" id="IPR051801">
    <property type="entry name" value="GH28_Enzymes"/>
</dbReference>
<protein>
    <recommendedName>
        <fullName evidence="8">Glycoside hydrolase family 28 protein</fullName>
    </recommendedName>
</protein>
<dbReference type="Gene3D" id="2.160.20.10">
    <property type="entry name" value="Single-stranded right-handed beta-helix, Pectin lyase-like"/>
    <property type="match status" value="1"/>
</dbReference>
<dbReference type="InterPro" id="IPR000743">
    <property type="entry name" value="Glyco_hydro_28"/>
</dbReference>
<evidence type="ECO:0000256" key="2">
    <source>
        <dbReference type="ARBA" id="ARBA00022801"/>
    </source>
</evidence>
<gene>
    <name evidence="6" type="ORF">ACJRO7_000447</name>
</gene>
<feature type="chain" id="PRO_5044751930" description="Glycoside hydrolase family 28 protein" evidence="5">
    <location>
        <begin position="19"/>
        <end position="385"/>
    </location>
</feature>
<dbReference type="PANTHER" id="PTHR31339:SF15">
    <property type="entry name" value="PECTIN LYASE-LIKE SUPERFAMILY PROTEIN"/>
    <property type="match status" value="1"/>
</dbReference>